<dbReference type="OrthoDB" id="5470971at2"/>
<dbReference type="STRING" id="1121448.DGI_2793"/>
<reference evidence="1 2" key="1">
    <citation type="journal article" date="2013" name="J. Bacteriol.">
        <title>Roles of HynAB and Ech, the only two hydrogenases found in the model sulfate reducer Desulfovibrio gigas.</title>
        <authorList>
            <person name="Morais-Silva F.O."/>
            <person name="Santos C.I."/>
            <person name="Rodrigues R."/>
            <person name="Pereira I.A."/>
            <person name="Rodrigues-Pousada C."/>
        </authorList>
    </citation>
    <scope>NUCLEOTIDE SEQUENCE [LARGE SCALE GENOMIC DNA]</scope>
    <source>
        <strain evidence="2">ATCC 19364 / DSM 1382 / NCIMB 9332 / VKM B-1759</strain>
    </source>
</reference>
<sequence length="162" mass="18623">MEINIYDPPIPPRIPRCYVMTAVIKSFKGRRDVDVHLFKPELDEAERDSYEWDDVVGDPMHPDVYSDPERTKLVVMEAFTRDEVDAIIQYFKDRYADRMASVNASPMNFPVPQGMPPLSAMPEGKSIGFIRFNQVPQYPLSFAMHGMYDLEEHQPLAPESLA</sequence>
<reference evidence="2" key="2">
    <citation type="submission" date="2013-07" db="EMBL/GenBank/DDBJ databases">
        <authorList>
            <person name="Morais-Silva F.O."/>
            <person name="Rezende A.M."/>
            <person name="Pimentel C."/>
            <person name="Resende D.M."/>
            <person name="Santos C.I."/>
            <person name="Clemente C."/>
            <person name="de Oliveira L.M."/>
            <person name="da Silva S.M."/>
            <person name="Costa D.A."/>
            <person name="Varela-Raposo A."/>
            <person name="Horacio E.C.A."/>
            <person name="Matos M."/>
            <person name="Flores O."/>
            <person name="Ruiz J.C."/>
            <person name="Rodrigues-Pousada C."/>
        </authorList>
    </citation>
    <scope>NUCLEOTIDE SEQUENCE [LARGE SCALE GENOMIC DNA]</scope>
    <source>
        <strain evidence="2">ATCC 19364 / DSM 1382 / NCIMB 9332 / VKM B-1759</strain>
    </source>
</reference>
<dbReference type="EMBL" id="CP006585">
    <property type="protein sequence ID" value="AGW14522.1"/>
    <property type="molecule type" value="Genomic_DNA"/>
</dbReference>
<dbReference type="eggNOG" id="ENOG50340SP">
    <property type="taxonomic scope" value="Bacteria"/>
</dbReference>
<name>T2GF18_MEGG1</name>
<gene>
    <name evidence="1" type="ORF">DGI_2793</name>
</gene>
<evidence type="ECO:0000313" key="1">
    <source>
        <dbReference type="EMBL" id="AGW14522.1"/>
    </source>
</evidence>
<dbReference type="AlphaFoldDB" id="T2GF18"/>
<dbReference type="PATRIC" id="fig|1121448.10.peg.2756"/>
<dbReference type="HOGENOM" id="CLU_1641073_0_0_7"/>
<keyword evidence="2" id="KW-1185">Reference proteome</keyword>
<organism evidence="1 2">
    <name type="scientific">Megalodesulfovibrio gigas (strain ATCC 19364 / DSM 1382 / NCIMB 9332 / VKM B-1759)</name>
    <name type="common">Desulfovibrio gigas</name>
    <dbReference type="NCBI Taxonomy" id="1121448"/>
    <lineage>
        <taxon>Bacteria</taxon>
        <taxon>Pseudomonadati</taxon>
        <taxon>Thermodesulfobacteriota</taxon>
        <taxon>Desulfovibrionia</taxon>
        <taxon>Desulfovibrionales</taxon>
        <taxon>Desulfovibrionaceae</taxon>
        <taxon>Megalodesulfovibrio</taxon>
    </lineage>
</organism>
<dbReference type="KEGG" id="dgg:DGI_2793"/>
<dbReference type="RefSeq" id="WP_021761548.1">
    <property type="nucleotide sequence ID" value="NC_022444.1"/>
</dbReference>
<dbReference type="Proteomes" id="UP000016587">
    <property type="component" value="Chromosome"/>
</dbReference>
<evidence type="ECO:0000313" key="2">
    <source>
        <dbReference type="Proteomes" id="UP000016587"/>
    </source>
</evidence>
<proteinExistence type="predicted"/>
<accession>T2GF18</accession>
<protein>
    <submittedName>
        <fullName evidence="1">Uncharacterized protein</fullName>
    </submittedName>
</protein>